<evidence type="ECO:0000313" key="1">
    <source>
        <dbReference type="EMBL" id="MPM98893.1"/>
    </source>
</evidence>
<dbReference type="EMBL" id="VSSQ01045020">
    <property type="protein sequence ID" value="MPM98893.1"/>
    <property type="molecule type" value="Genomic_DNA"/>
</dbReference>
<accession>A0A645EDQ0</accession>
<dbReference type="AlphaFoldDB" id="A0A645EDQ0"/>
<protein>
    <submittedName>
        <fullName evidence="1">Uncharacterized protein</fullName>
    </submittedName>
</protein>
<name>A0A645EDQ0_9ZZZZ</name>
<comment type="caution">
    <text evidence="1">The sequence shown here is derived from an EMBL/GenBank/DDBJ whole genome shotgun (WGS) entry which is preliminary data.</text>
</comment>
<organism evidence="1">
    <name type="scientific">bioreactor metagenome</name>
    <dbReference type="NCBI Taxonomy" id="1076179"/>
    <lineage>
        <taxon>unclassified sequences</taxon>
        <taxon>metagenomes</taxon>
        <taxon>ecological metagenomes</taxon>
    </lineage>
</organism>
<gene>
    <name evidence="1" type="ORF">SDC9_146083</name>
</gene>
<reference evidence="1" key="1">
    <citation type="submission" date="2019-08" db="EMBL/GenBank/DDBJ databases">
        <authorList>
            <person name="Kucharzyk K."/>
            <person name="Murdoch R.W."/>
            <person name="Higgins S."/>
            <person name="Loffler F."/>
        </authorList>
    </citation>
    <scope>NUCLEOTIDE SEQUENCE</scope>
</reference>
<sequence>MKRNKNKPEIKVATVYRIYCNFSQIFVHSSGNWSGNIEFSIK</sequence>
<proteinExistence type="predicted"/>